<proteinExistence type="predicted"/>
<keyword evidence="2" id="KW-1185">Reference proteome</keyword>
<protein>
    <submittedName>
        <fullName evidence="1">Uncharacterized protein</fullName>
    </submittedName>
</protein>
<reference evidence="1 2" key="1">
    <citation type="submission" date="2017-12" db="EMBL/GenBank/DDBJ databases">
        <title>Comparative genomics of Botrytis spp.</title>
        <authorList>
            <person name="Valero-Jimenez C.A."/>
            <person name="Tapia P."/>
            <person name="Veloso J."/>
            <person name="Silva-Moreno E."/>
            <person name="Staats M."/>
            <person name="Valdes J.H."/>
            <person name="Van Kan J.A.L."/>
        </authorList>
    </citation>
    <scope>NUCLEOTIDE SEQUENCE [LARGE SCALE GENOMIC DNA]</scope>
    <source>
        <strain evidence="1 2">MUCL3349</strain>
    </source>
</reference>
<name>A0A4Z1L5B9_9HELO</name>
<dbReference type="EMBL" id="PQXO01000016">
    <property type="protein sequence ID" value="TGO91887.1"/>
    <property type="molecule type" value="Genomic_DNA"/>
</dbReference>
<comment type="caution">
    <text evidence="1">The sequence shown here is derived from an EMBL/GenBank/DDBJ whole genome shotgun (WGS) entry which is preliminary data.</text>
</comment>
<evidence type="ECO:0000313" key="2">
    <source>
        <dbReference type="Proteomes" id="UP000297280"/>
    </source>
</evidence>
<evidence type="ECO:0000313" key="1">
    <source>
        <dbReference type="EMBL" id="TGO91887.1"/>
    </source>
</evidence>
<organism evidence="1 2">
    <name type="scientific">Botrytis porri</name>
    <dbReference type="NCBI Taxonomy" id="87229"/>
    <lineage>
        <taxon>Eukaryota</taxon>
        <taxon>Fungi</taxon>
        <taxon>Dikarya</taxon>
        <taxon>Ascomycota</taxon>
        <taxon>Pezizomycotina</taxon>
        <taxon>Leotiomycetes</taxon>
        <taxon>Helotiales</taxon>
        <taxon>Sclerotiniaceae</taxon>
        <taxon>Botrytis</taxon>
    </lineage>
</organism>
<gene>
    <name evidence="1" type="ORF">BPOR_0016g00340</name>
</gene>
<sequence>MSKAFELSDSFFSCTRLTSDNETTVQKISTSSPKISRTTGRKFKFNPMIAEREGLLCTLRMHILRTSYASIFFKQLHRIIPVFSTERYLHIASKETFPPKQSKLCVDIVGCAILGHPGKR</sequence>
<accession>A0A4Z1L5B9</accession>
<dbReference type="Proteomes" id="UP000297280">
    <property type="component" value="Unassembled WGS sequence"/>
</dbReference>
<dbReference type="AlphaFoldDB" id="A0A4Z1L5B9"/>